<accession>A0ABD1S305</accession>
<keyword evidence="2" id="KW-1185">Reference proteome</keyword>
<name>A0ABD1S305_9LAMI</name>
<evidence type="ECO:0000313" key="2">
    <source>
        <dbReference type="Proteomes" id="UP001604277"/>
    </source>
</evidence>
<dbReference type="Proteomes" id="UP001604277">
    <property type="component" value="Unassembled WGS sequence"/>
</dbReference>
<comment type="caution">
    <text evidence="1">The sequence shown here is derived from an EMBL/GenBank/DDBJ whole genome shotgun (WGS) entry which is preliminary data.</text>
</comment>
<proteinExistence type="predicted"/>
<reference evidence="2" key="1">
    <citation type="submission" date="2024-07" db="EMBL/GenBank/DDBJ databases">
        <title>Two chromosome-level genome assemblies of Korean endemic species Abeliophyllum distichum and Forsythia ovata (Oleaceae).</title>
        <authorList>
            <person name="Jang H."/>
        </authorList>
    </citation>
    <scope>NUCLEOTIDE SEQUENCE [LARGE SCALE GENOMIC DNA]</scope>
</reference>
<evidence type="ECO:0000313" key="1">
    <source>
        <dbReference type="EMBL" id="KAL2494549.1"/>
    </source>
</evidence>
<protein>
    <submittedName>
        <fullName evidence="1">Squamosa promoter-binding-like protein 12</fullName>
    </submittedName>
</protein>
<sequence length="158" mass="16848">MIVDDGEIDVGSFNLSTDGGNSVTFCSYVGRSSSTKSSISASIDSSLKDGMKLSSFEFDAFEGSANFIKKMEMARSKVSGTSPPLEGSVGSVEPWISLKLRKRTYFENSVAGSNVESITTSVMPTSSTTTMKKTKSSGQNVQNSILSSMGGWEKIIHL</sequence>
<gene>
    <name evidence="1" type="ORF">Fot_38306</name>
</gene>
<organism evidence="1 2">
    <name type="scientific">Forsythia ovata</name>
    <dbReference type="NCBI Taxonomy" id="205694"/>
    <lineage>
        <taxon>Eukaryota</taxon>
        <taxon>Viridiplantae</taxon>
        <taxon>Streptophyta</taxon>
        <taxon>Embryophyta</taxon>
        <taxon>Tracheophyta</taxon>
        <taxon>Spermatophyta</taxon>
        <taxon>Magnoliopsida</taxon>
        <taxon>eudicotyledons</taxon>
        <taxon>Gunneridae</taxon>
        <taxon>Pentapetalae</taxon>
        <taxon>asterids</taxon>
        <taxon>lamiids</taxon>
        <taxon>Lamiales</taxon>
        <taxon>Oleaceae</taxon>
        <taxon>Forsythieae</taxon>
        <taxon>Forsythia</taxon>
    </lineage>
</organism>
<dbReference type="AlphaFoldDB" id="A0ABD1S305"/>
<dbReference type="EMBL" id="JBFOLJ010000011">
    <property type="protein sequence ID" value="KAL2494549.1"/>
    <property type="molecule type" value="Genomic_DNA"/>
</dbReference>